<feature type="region of interest" description="Disordered" evidence="4">
    <location>
        <begin position="666"/>
        <end position="699"/>
    </location>
</feature>
<dbReference type="InterPro" id="IPR011990">
    <property type="entry name" value="TPR-like_helical_dom_sf"/>
</dbReference>
<name>A0A6J4HZ39_9BACT</name>
<dbReference type="PANTHER" id="PTHR12558:SF13">
    <property type="entry name" value="CELL DIVISION CYCLE PROTEIN 27 HOMOLOG"/>
    <property type="match status" value="1"/>
</dbReference>
<keyword evidence="2" id="KW-0802">TPR repeat</keyword>
<dbReference type="InterPro" id="IPR019734">
    <property type="entry name" value="TPR_rpt"/>
</dbReference>
<dbReference type="InterPro" id="IPR039565">
    <property type="entry name" value="BamD-like"/>
</dbReference>
<dbReference type="EMBL" id="CADCTA010000057">
    <property type="protein sequence ID" value="CAA9235221.1"/>
    <property type="molecule type" value="Genomic_DNA"/>
</dbReference>
<dbReference type="PROSITE" id="PS51257">
    <property type="entry name" value="PROKAR_LIPOPROTEIN"/>
    <property type="match status" value="1"/>
</dbReference>
<gene>
    <name evidence="7" type="ORF">AVDCRST_MAG42-1788</name>
</gene>
<dbReference type="SMART" id="SM00028">
    <property type="entry name" value="TPR"/>
    <property type="match status" value="9"/>
</dbReference>
<protein>
    <recommendedName>
        <fullName evidence="6">Outer membrane lipoprotein BamD-like domain-containing protein</fullName>
    </recommendedName>
</protein>
<feature type="chain" id="PRO_5026938982" description="Outer membrane lipoprotein BamD-like domain-containing protein" evidence="5">
    <location>
        <begin position="24"/>
        <end position="946"/>
    </location>
</feature>
<reference evidence="7" key="1">
    <citation type="submission" date="2020-02" db="EMBL/GenBank/DDBJ databases">
        <authorList>
            <person name="Meier V. D."/>
        </authorList>
    </citation>
    <scope>NUCLEOTIDE SEQUENCE</scope>
    <source>
        <strain evidence="7">AVDCRST_MAG42</strain>
    </source>
</reference>
<accession>A0A6J4HZ39</accession>
<feature type="coiled-coil region" evidence="3">
    <location>
        <begin position="283"/>
        <end position="310"/>
    </location>
</feature>
<organism evidence="7">
    <name type="scientific">uncultured Chthoniobacterales bacterium</name>
    <dbReference type="NCBI Taxonomy" id="1836801"/>
    <lineage>
        <taxon>Bacteria</taxon>
        <taxon>Pseudomonadati</taxon>
        <taxon>Verrucomicrobiota</taxon>
        <taxon>Spartobacteria</taxon>
        <taxon>Chthoniobacterales</taxon>
        <taxon>environmental samples</taxon>
    </lineage>
</organism>
<keyword evidence="1 5" id="KW-0732">Signal</keyword>
<evidence type="ECO:0000256" key="4">
    <source>
        <dbReference type="SAM" id="MobiDB-lite"/>
    </source>
</evidence>
<evidence type="ECO:0000259" key="6">
    <source>
        <dbReference type="Pfam" id="PF13525"/>
    </source>
</evidence>
<dbReference type="Pfam" id="PF13174">
    <property type="entry name" value="TPR_6"/>
    <property type="match status" value="3"/>
</dbReference>
<dbReference type="Pfam" id="PF13525">
    <property type="entry name" value="YfiO"/>
    <property type="match status" value="1"/>
</dbReference>
<dbReference type="InterPro" id="IPR011717">
    <property type="entry name" value="TPR-4"/>
</dbReference>
<dbReference type="SUPFAM" id="SSF48452">
    <property type="entry name" value="TPR-like"/>
    <property type="match status" value="4"/>
</dbReference>
<dbReference type="PANTHER" id="PTHR12558">
    <property type="entry name" value="CELL DIVISION CYCLE 16,23,27"/>
    <property type="match status" value="1"/>
</dbReference>
<evidence type="ECO:0000256" key="5">
    <source>
        <dbReference type="SAM" id="SignalP"/>
    </source>
</evidence>
<feature type="signal peptide" evidence="5">
    <location>
        <begin position="1"/>
        <end position="23"/>
    </location>
</feature>
<dbReference type="PROSITE" id="PS50005">
    <property type="entry name" value="TPR"/>
    <property type="match status" value="1"/>
</dbReference>
<keyword evidence="3" id="KW-0175">Coiled coil</keyword>
<dbReference type="GO" id="GO:0042802">
    <property type="term" value="F:identical protein binding"/>
    <property type="evidence" value="ECO:0007669"/>
    <property type="project" value="InterPro"/>
</dbReference>
<proteinExistence type="predicted"/>
<evidence type="ECO:0000256" key="2">
    <source>
        <dbReference type="PROSITE-ProRule" id="PRU00339"/>
    </source>
</evidence>
<feature type="domain" description="Outer membrane lipoprotein BamD-like" evidence="6">
    <location>
        <begin position="465"/>
        <end position="553"/>
    </location>
</feature>
<dbReference type="AlphaFoldDB" id="A0A6J4HZ39"/>
<evidence type="ECO:0000256" key="1">
    <source>
        <dbReference type="ARBA" id="ARBA00022729"/>
    </source>
</evidence>
<dbReference type="Gene3D" id="1.25.40.10">
    <property type="entry name" value="Tetratricopeptide repeat domain"/>
    <property type="match status" value="6"/>
</dbReference>
<evidence type="ECO:0000256" key="3">
    <source>
        <dbReference type="SAM" id="Coils"/>
    </source>
</evidence>
<evidence type="ECO:0000313" key="7">
    <source>
        <dbReference type="EMBL" id="CAA9235221.1"/>
    </source>
</evidence>
<feature type="repeat" description="TPR" evidence="2">
    <location>
        <begin position="74"/>
        <end position="107"/>
    </location>
</feature>
<sequence>MRVERFRTRVAAALACVAFSCTAAPVLAQQAAEGGELAQQYGQAMAAFQGGDYAKAATELEALVNKAEFSPQMEPIFYTIGSAYFNANDHKKATAAFKKYQEKFPQGAHASEAAFAIAQCSLLTKDYNAAAAQFAALEKDPKFRDQALMAQAQALKESGKADQAAAVLEKVGGGEIKTAQAVRGAMMLAQSYAQKGIADKAVQTITKLHGSIHLVDNIVELNALTVELGDQLYGKKLYADALECYRAAYRPEQIVRMQTERIAGMQQAIENNLSAARADPSQISNLGTANNQLKADIANAQRLLAEFQKLPNVTPAIYIRLARCFFEIDKKWESIVVSQEILDRFPKAAEREPSLFGIIVALSDVNQPEKAMARCEEYLRDFKDGPNAETVGYLLGAVALQANDPRAAETYFGRMLDTQAKGTYREQMRYLLANAKFMAGKHDEAAAEYKKYLSEYPKGQSVEDVVYRIALTALFSGKYEQAMTELNAYMQKYPQGAFVTDAKYRLAVCKYAASLYDDVIKDCKTWEAEYPKNQQLGEVLSLLADAYAGTDREQEAVGIYTRSYKLAATDEVMNYALFAASKILQKRGEWDKVSNLFSEFIEERPEHPSVITALYWIGKAKSHQGQPDEAKRITADTIKKYIRDPQREPVEMLLTQLAQLCVRKKRVEPPAEGEAEAAPTPPPTDPGAELDTLLGDADKDPHPTAKARILFAKAELARLRRQPAEEEKNIARIAESSKPDDLSPMLLGRAADHLLATNKLEKARDFYQRLMDEFPKSEYVDFAYNGLGEIAFQKGDHVKALRLFTEATEKIAAVSKLKDVTVGRGKTLLATGNLDEARKVFEQVAAVREWRGEATAFSVFSLGEIEARRGRWAEANAYFQRVYVGYQKFLPWVAKAYMASAESFEKLGQLQEAANTYRELLRNEKLASFAEAQQARKKLDAMGQQG</sequence>
<dbReference type="Pfam" id="PF13432">
    <property type="entry name" value="TPR_16"/>
    <property type="match status" value="3"/>
</dbReference>
<dbReference type="Pfam" id="PF07721">
    <property type="entry name" value="TPR_4"/>
    <property type="match status" value="1"/>
</dbReference>